<dbReference type="EMBL" id="PQSP01000002">
    <property type="protein sequence ID" value="RUS67312.1"/>
    <property type="molecule type" value="Genomic_DNA"/>
</dbReference>
<sequence length="290" mass="32437">MALYLIGDLQGCYQPFQQLLKLIDFSPSRDHLILLGDIVNRGPQSLETLEAVVQLGNAVTSLIGNHDTHLMGVAYGVRKVRRHDTLTPLLKSPYLWYYIDWLRHQHMALYQHGWLMVHAGVVPQWDLPQTLAYAHEVEAVLRSSDIKAFMQELFGNEPERWSDTLTGMDRLRFIVNALTRIRFCKADGTLNFTIKGQATSPEPDLMPWFEVPGRKTENTPIAFGHWSVLGLINRPNLLALDTGCLWGGQLSAARIDSAGTAPAVTGTDTRTPVTISQVMCSQSVDPFSVK</sequence>
<dbReference type="PANTHER" id="PTHR40942">
    <property type="match status" value="1"/>
</dbReference>
<dbReference type="CDD" id="cd07422">
    <property type="entry name" value="MPP_ApaH"/>
    <property type="match status" value="1"/>
</dbReference>
<evidence type="ECO:0000256" key="6">
    <source>
        <dbReference type="ARBA" id="ARBA00032248"/>
    </source>
</evidence>
<gene>
    <name evidence="10" type="primary">apaH</name>
    <name evidence="10" type="ORF">CUZ56_01256</name>
</gene>
<dbReference type="EC" id="3.6.1.41" evidence="3"/>
<dbReference type="InterPro" id="IPR004843">
    <property type="entry name" value="Calcineurin-like_PHP"/>
</dbReference>
<dbReference type="GO" id="GO:0008803">
    <property type="term" value="F:bis(5'-nucleosyl)-tetraphosphatase (symmetrical) activity"/>
    <property type="evidence" value="ECO:0007669"/>
    <property type="project" value="UniProtKB-EC"/>
</dbReference>
<evidence type="ECO:0000256" key="8">
    <source>
        <dbReference type="ARBA" id="ARBA00049417"/>
    </source>
</evidence>
<dbReference type="InterPro" id="IPR004617">
    <property type="entry name" value="ApaH"/>
</dbReference>
<protein>
    <recommendedName>
        <fullName evidence="3">bis(5'-nucleosyl)-tetraphosphatase (symmetrical)</fullName>
        <ecNumber evidence="3">3.6.1.41</ecNumber>
    </recommendedName>
    <alternativeName>
        <fullName evidence="6">Ap4A hydrolase</fullName>
    </alternativeName>
    <alternativeName>
        <fullName evidence="5">Diadenosine 5',5'''-P1,P4-tetraphosphate pyrophosphohydrolase</fullName>
    </alternativeName>
    <alternativeName>
        <fullName evidence="7">Diadenosine tetraphosphatase</fullName>
    </alternativeName>
</protein>
<evidence type="ECO:0000256" key="1">
    <source>
        <dbReference type="ARBA" id="ARBA00003413"/>
    </source>
</evidence>
<evidence type="ECO:0000259" key="9">
    <source>
        <dbReference type="Pfam" id="PF00149"/>
    </source>
</evidence>
<evidence type="ECO:0000256" key="2">
    <source>
        <dbReference type="ARBA" id="ARBA00005419"/>
    </source>
</evidence>
<evidence type="ECO:0000313" key="11">
    <source>
        <dbReference type="Proteomes" id="UP000286947"/>
    </source>
</evidence>
<evidence type="ECO:0000256" key="4">
    <source>
        <dbReference type="ARBA" id="ARBA00022801"/>
    </source>
</evidence>
<proteinExistence type="inferred from homology"/>
<dbReference type="RefSeq" id="WP_126979247.1">
    <property type="nucleotide sequence ID" value="NZ_PQSP01000002.1"/>
</dbReference>
<name>A0A433SF12_9BURK</name>
<comment type="similarity">
    <text evidence="2">Belongs to the Ap4A hydrolase family.</text>
</comment>
<dbReference type="InterPro" id="IPR029052">
    <property type="entry name" value="Metallo-depent_PP-like"/>
</dbReference>
<dbReference type="PIRSF" id="PIRSF000903">
    <property type="entry name" value="B5n-ttraPtase_sm"/>
    <property type="match status" value="1"/>
</dbReference>
<evidence type="ECO:0000256" key="7">
    <source>
        <dbReference type="ARBA" id="ARBA00033210"/>
    </source>
</evidence>
<dbReference type="Pfam" id="PF00149">
    <property type="entry name" value="Metallophos"/>
    <property type="match status" value="1"/>
</dbReference>
<comment type="function">
    <text evidence="1">Hydrolyzes diadenosine 5',5'''-P1,P4-tetraphosphate to yield ADP.</text>
</comment>
<feature type="domain" description="Calcineurin-like phosphoesterase" evidence="9">
    <location>
        <begin position="3"/>
        <end position="123"/>
    </location>
</feature>
<dbReference type="PANTHER" id="PTHR40942:SF4">
    <property type="entry name" value="CYTOCHROME C5"/>
    <property type="match status" value="1"/>
</dbReference>
<evidence type="ECO:0000256" key="5">
    <source>
        <dbReference type="ARBA" id="ARBA00031248"/>
    </source>
</evidence>
<dbReference type="Gene3D" id="3.60.21.10">
    <property type="match status" value="1"/>
</dbReference>
<organism evidence="10 11">
    <name type="scientific">Saezia sanguinis</name>
    <dbReference type="NCBI Taxonomy" id="1965230"/>
    <lineage>
        <taxon>Bacteria</taxon>
        <taxon>Pseudomonadati</taxon>
        <taxon>Pseudomonadota</taxon>
        <taxon>Betaproteobacteria</taxon>
        <taxon>Burkholderiales</taxon>
        <taxon>Saeziaceae</taxon>
        <taxon>Saezia</taxon>
    </lineage>
</organism>
<dbReference type="Proteomes" id="UP000286947">
    <property type="component" value="Unassembled WGS sequence"/>
</dbReference>
<keyword evidence="11" id="KW-1185">Reference proteome</keyword>
<keyword evidence="4 10" id="KW-0378">Hydrolase</keyword>
<dbReference type="OrthoDB" id="9807890at2"/>
<accession>A0A433SF12</accession>
<dbReference type="NCBIfam" id="TIGR00668">
    <property type="entry name" value="apaH"/>
    <property type="match status" value="1"/>
</dbReference>
<evidence type="ECO:0000313" key="10">
    <source>
        <dbReference type="EMBL" id="RUS67312.1"/>
    </source>
</evidence>
<comment type="catalytic activity">
    <reaction evidence="8">
        <text>P(1),P(4)-bis(5'-adenosyl) tetraphosphate + H2O = 2 ADP + 2 H(+)</text>
        <dbReference type="Rhea" id="RHEA:24252"/>
        <dbReference type="ChEBI" id="CHEBI:15377"/>
        <dbReference type="ChEBI" id="CHEBI:15378"/>
        <dbReference type="ChEBI" id="CHEBI:58141"/>
        <dbReference type="ChEBI" id="CHEBI:456216"/>
        <dbReference type="EC" id="3.6.1.41"/>
    </reaction>
</comment>
<evidence type="ECO:0000256" key="3">
    <source>
        <dbReference type="ARBA" id="ARBA00012506"/>
    </source>
</evidence>
<dbReference type="SUPFAM" id="SSF56300">
    <property type="entry name" value="Metallo-dependent phosphatases"/>
    <property type="match status" value="1"/>
</dbReference>
<dbReference type="AlphaFoldDB" id="A0A433SF12"/>
<dbReference type="NCBIfam" id="NF001204">
    <property type="entry name" value="PRK00166.1"/>
    <property type="match status" value="1"/>
</dbReference>
<reference evidence="10 11" key="1">
    <citation type="submission" date="2018-01" db="EMBL/GenBank/DDBJ databases">
        <title>Saezia sanguinis gen. nov., sp. nov., in the order Burkholderiales isolated from human blood.</title>
        <authorList>
            <person name="Medina-Pascual M.J."/>
            <person name="Valdezate S."/>
            <person name="Monzon S."/>
            <person name="Cuesta I."/>
            <person name="Carrasco G."/>
            <person name="Villalon P."/>
            <person name="Saez-Nieto J.A."/>
        </authorList>
    </citation>
    <scope>NUCLEOTIDE SEQUENCE [LARGE SCALE GENOMIC DNA]</scope>
    <source>
        <strain evidence="10 11">CNM695-12</strain>
    </source>
</reference>
<comment type="caution">
    <text evidence="10">The sequence shown here is derived from an EMBL/GenBank/DDBJ whole genome shotgun (WGS) entry which is preliminary data.</text>
</comment>